<reference evidence="2" key="1">
    <citation type="submission" date="2019-01" db="EMBL/GenBank/DDBJ databases">
        <title>Salmonella strain 1423 plasmid sequences.</title>
        <authorList>
            <person name="Chen K."/>
            <person name="Chen S."/>
        </authorList>
    </citation>
    <scope>NUCLEOTIDE SEQUENCE</scope>
    <source>
        <strain evidence="2">Sa1423</strain>
        <plasmid evidence="2">pSa1423-160k</plasmid>
    </source>
</reference>
<protein>
    <submittedName>
        <fullName evidence="2">Uncharacterized protein</fullName>
    </submittedName>
</protein>
<name>A0A482EW50_SALSP</name>
<keyword evidence="2" id="KW-0614">Plasmid</keyword>
<evidence type="ECO:0000313" key="2">
    <source>
        <dbReference type="EMBL" id="QBM91499.1"/>
    </source>
</evidence>
<accession>A0A482EW50</accession>
<gene>
    <name evidence="2" type="ORF">NNIBIDOC_00170</name>
</gene>
<feature type="transmembrane region" description="Helical" evidence="1">
    <location>
        <begin position="12"/>
        <end position="36"/>
    </location>
</feature>
<keyword evidence="1" id="KW-0472">Membrane</keyword>
<dbReference type="EMBL" id="MK356558">
    <property type="protein sequence ID" value="QBM91499.1"/>
    <property type="molecule type" value="Genomic_DNA"/>
</dbReference>
<dbReference type="AlphaFoldDB" id="A0A482EW50"/>
<organism evidence="2">
    <name type="scientific">Salmonella sp</name>
    <dbReference type="NCBI Taxonomy" id="599"/>
    <lineage>
        <taxon>Bacteria</taxon>
        <taxon>Pseudomonadati</taxon>
        <taxon>Pseudomonadota</taxon>
        <taxon>Gammaproteobacteria</taxon>
        <taxon>Enterobacterales</taxon>
        <taxon>Enterobacteriaceae</taxon>
        <taxon>Salmonella</taxon>
    </lineage>
</organism>
<evidence type="ECO:0000256" key="1">
    <source>
        <dbReference type="SAM" id="Phobius"/>
    </source>
</evidence>
<proteinExistence type="predicted"/>
<geneLocation type="plasmid" evidence="2">
    <name>pSa1423-160k</name>
</geneLocation>
<sequence length="37" mass="3922">MLNLCLKNSAQVILNCVSTLNMATTHLGGCVVALYVL</sequence>
<keyword evidence="1" id="KW-1133">Transmembrane helix</keyword>
<keyword evidence="1" id="KW-0812">Transmembrane</keyword>